<keyword evidence="2 5" id="KW-0812">Transmembrane</keyword>
<comment type="subcellular location">
    <subcellularLocation>
        <location evidence="1">Membrane</location>
        <topology evidence="1">Multi-pass membrane protein</topology>
    </subcellularLocation>
</comment>
<keyword evidence="3 5" id="KW-1133">Transmembrane helix</keyword>
<evidence type="ECO:0000313" key="7">
    <source>
        <dbReference type="EMBL" id="RAJ10720.1"/>
    </source>
</evidence>
<dbReference type="Proteomes" id="UP000249547">
    <property type="component" value="Unassembled WGS sequence"/>
</dbReference>
<dbReference type="InterPro" id="IPR009908">
    <property type="entry name" value="Methylamine_util_MauE"/>
</dbReference>
<accession>A0A327R225</accession>
<evidence type="ECO:0000256" key="1">
    <source>
        <dbReference type="ARBA" id="ARBA00004141"/>
    </source>
</evidence>
<evidence type="ECO:0000256" key="2">
    <source>
        <dbReference type="ARBA" id="ARBA00022692"/>
    </source>
</evidence>
<protein>
    <recommendedName>
        <fullName evidence="6">Methylamine utilisation protein MauE domain-containing protein</fullName>
    </recommendedName>
</protein>
<sequence>MPIFLKKINYKEIIIELIAAIFIVLWFYTGITKIMDFDETKVQMSRSPFIHDFSTFLAYTVPPFEVLVGILFIFKKTKHLAFLISFILMFAFTGYIYLMLTYAYDLPCSCGGIINKLNWEQHLYLNAVLTVLATLGYFLTAKRKS</sequence>
<feature type="transmembrane region" description="Helical" evidence="5">
    <location>
        <begin position="12"/>
        <end position="29"/>
    </location>
</feature>
<evidence type="ECO:0000256" key="5">
    <source>
        <dbReference type="SAM" id="Phobius"/>
    </source>
</evidence>
<feature type="transmembrane region" description="Helical" evidence="5">
    <location>
        <begin position="80"/>
        <end position="103"/>
    </location>
</feature>
<dbReference type="EMBL" id="QLLL01000001">
    <property type="protein sequence ID" value="RAJ10720.1"/>
    <property type="molecule type" value="Genomic_DNA"/>
</dbReference>
<gene>
    <name evidence="7" type="ORF">LX64_00326</name>
</gene>
<dbReference type="GO" id="GO:0030416">
    <property type="term" value="P:methylamine metabolic process"/>
    <property type="evidence" value="ECO:0007669"/>
    <property type="project" value="InterPro"/>
</dbReference>
<dbReference type="AlphaFoldDB" id="A0A327R225"/>
<feature type="transmembrane region" description="Helical" evidence="5">
    <location>
        <begin position="49"/>
        <end position="73"/>
    </location>
</feature>
<comment type="caution">
    <text evidence="7">The sequence shown here is derived from an EMBL/GenBank/DDBJ whole genome shotgun (WGS) entry which is preliminary data.</text>
</comment>
<evidence type="ECO:0000313" key="8">
    <source>
        <dbReference type="Proteomes" id="UP000249547"/>
    </source>
</evidence>
<dbReference type="GO" id="GO:0016020">
    <property type="term" value="C:membrane"/>
    <property type="evidence" value="ECO:0007669"/>
    <property type="project" value="UniProtKB-SubCell"/>
</dbReference>
<dbReference type="Pfam" id="PF07291">
    <property type="entry name" value="MauE"/>
    <property type="match status" value="1"/>
</dbReference>
<name>A0A327R225_9BACT</name>
<evidence type="ECO:0000259" key="6">
    <source>
        <dbReference type="Pfam" id="PF07291"/>
    </source>
</evidence>
<feature type="domain" description="Methylamine utilisation protein MauE" evidence="6">
    <location>
        <begin position="12"/>
        <end position="138"/>
    </location>
</feature>
<keyword evidence="8" id="KW-1185">Reference proteome</keyword>
<reference evidence="7 8" key="1">
    <citation type="submission" date="2018-06" db="EMBL/GenBank/DDBJ databases">
        <title>Genomic Encyclopedia of Archaeal and Bacterial Type Strains, Phase II (KMG-II): from individual species to whole genera.</title>
        <authorList>
            <person name="Goeker M."/>
        </authorList>
    </citation>
    <scope>NUCLEOTIDE SEQUENCE [LARGE SCALE GENOMIC DNA]</scope>
    <source>
        <strain evidence="7 8">DSM 23857</strain>
    </source>
</reference>
<evidence type="ECO:0000256" key="3">
    <source>
        <dbReference type="ARBA" id="ARBA00022989"/>
    </source>
</evidence>
<evidence type="ECO:0000256" key="4">
    <source>
        <dbReference type="ARBA" id="ARBA00023136"/>
    </source>
</evidence>
<feature type="transmembrane region" description="Helical" evidence="5">
    <location>
        <begin position="123"/>
        <end position="140"/>
    </location>
</feature>
<keyword evidence="4 5" id="KW-0472">Membrane</keyword>
<proteinExistence type="predicted"/>
<organism evidence="7 8">
    <name type="scientific">Chitinophaga skermanii</name>
    <dbReference type="NCBI Taxonomy" id="331697"/>
    <lineage>
        <taxon>Bacteria</taxon>
        <taxon>Pseudomonadati</taxon>
        <taxon>Bacteroidota</taxon>
        <taxon>Chitinophagia</taxon>
        <taxon>Chitinophagales</taxon>
        <taxon>Chitinophagaceae</taxon>
        <taxon>Chitinophaga</taxon>
    </lineage>
</organism>